<evidence type="ECO:0000259" key="2">
    <source>
        <dbReference type="Pfam" id="PF03478"/>
    </source>
</evidence>
<feature type="domain" description="KIB1-4 beta-propeller" evidence="2">
    <location>
        <begin position="70"/>
        <end position="305"/>
    </location>
</feature>
<dbReference type="InterPro" id="IPR036047">
    <property type="entry name" value="F-box-like_dom_sf"/>
</dbReference>
<dbReference type="Gene3D" id="1.20.1280.50">
    <property type="match status" value="1"/>
</dbReference>
<feature type="domain" description="F-box" evidence="1">
    <location>
        <begin position="9"/>
        <end position="45"/>
    </location>
</feature>
<dbReference type="AlphaFoldDB" id="A0AAV8H141"/>
<dbReference type="Proteomes" id="UP001140206">
    <property type="component" value="Chromosome 1"/>
</dbReference>
<gene>
    <name evidence="3" type="ORF">LUZ62_024184</name>
</gene>
<protein>
    <submittedName>
        <fullName evidence="3">F-box protein</fullName>
    </submittedName>
</protein>
<dbReference type="Pfam" id="PF03478">
    <property type="entry name" value="Beta-prop_KIB1-4"/>
    <property type="match status" value="1"/>
</dbReference>
<evidence type="ECO:0000313" key="3">
    <source>
        <dbReference type="EMBL" id="KAJ4811618.1"/>
    </source>
</evidence>
<organism evidence="3 4">
    <name type="scientific">Rhynchospora pubera</name>
    <dbReference type="NCBI Taxonomy" id="906938"/>
    <lineage>
        <taxon>Eukaryota</taxon>
        <taxon>Viridiplantae</taxon>
        <taxon>Streptophyta</taxon>
        <taxon>Embryophyta</taxon>
        <taxon>Tracheophyta</taxon>
        <taxon>Spermatophyta</taxon>
        <taxon>Magnoliopsida</taxon>
        <taxon>Liliopsida</taxon>
        <taxon>Poales</taxon>
        <taxon>Cyperaceae</taxon>
        <taxon>Cyperoideae</taxon>
        <taxon>Rhynchosporeae</taxon>
        <taxon>Rhynchospora</taxon>
    </lineage>
</organism>
<proteinExistence type="predicted"/>
<evidence type="ECO:0000313" key="4">
    <source>
        <dbReference type="Proteomes" id="UP001140206"/>
    </source>
</evidence>
<comment type="caution">
    <text evidence="3">The sequence shown here is derived from an EMBL/GenBank/DDBJ whole genome shotgun (WGS) entry which is preliminary data.</text>
</comment>
<name>A0AAV8H141_9POAL</name>
<evidence type="ECO:0000259" key="1">
    <source>
        <dbReference type="Pfam" id="PF00646"/>
    </source>
</evidence>
<dbReference type="InterPro" id="IPR005174">
    <property type="entry name" value="KIB1-4_b-propeller"/>
</dbReference>
<keyword evidence="4" id="KW-1185">Reference proteome</keyword>
<dbReference type="PANTHER" id="PTHR33110">
    <property type="entry name" value="F-BOX/KELCH-REPEAT PROTEIN-RELATED"/>
    <property type="match status" value="1"/>
</dbReference>
<sequence>MAGEGSSGWSSLPSDLVHLISTKLPNLSDRICCRAVCKMWRSSISVSDPNPCLPWFLRCAVDENEEIPYYSLSSNKTYKIHCQQPRDTYFEGTAGGFILCCQVSWPDQSVFLFNPLNGLKISLPSPGYFGVVGVVSNPLLEDIVAVSGSVQGTGNIWAGIIRPGDQEPWVIRIWNIEFYFGTCVYYEGLYYVNEYNAHTWIEDATTGEIVSIILSPVSHLVSSQHMLVACGEILIIFKCNATGKLEDSVFDMYRLDEVRGDYQWVKIRGIGDRMLFLNRIGGFSLRDEELLGFKGNCIYFMEYDDLQSDCTVLLCRHDLENGTTEALPNFWGERGTWIVPRIG</sequence>
<dbReference type="SUPFAM" id="SSF81383">
    <property type="entry name" value="F-box domain"/>
    <property type="match status" value="1"/>
</dbReference>
<dbReference type="EMBL" id="JAMFTS010000001">
    <property type="protein sequence ID" value="KAJ4811618.1"/>
    <property type="molecule type" value="Genomic_DNA"/>
</dbReference>
<dbReference type="Pfam" id="PF00646">
    <property type="entry name" value="F-box"/>
    <property type="match status" value="1"/>
</dbReference>
<reference evidence="3" key="1">
    <citation type="submission" date="2022-08" db="EMBL/GenBank/DDBJ databases">
        <authorList>
            <person name="Marques A."/>
        </authorList>
    </citation>
    <scope>NUCLEOTIDE SEQUENCE</scope>
    <source>
        <strain evidence="3">RhyPub2mFocal</strain>
        <tissue evidence="3">Leaves</tissue>
    </source>
</reference>
<dbReference type="InterPro" id="IPR001810">
    <property type="entry name" value="F-box_dom"/>
</dbReference>
<accession>A0AAV8H141</accession>